<name>A0ABN2QZE7_9ACTN</name>
<feature type="short sequence motif" description="DGA/G" evidence="4">
    <location>
        <begin position="210"/>
        <end position="212"/>
    </location>
</feature>
<dbReference type="Gene3D" id="3.40.1090.10">
    <property type="entry name" value="Cytosolic phospholipase A2 catalytic domain"/>
    <property type="match status" value="2"/>
</dbReference>
<accession>A0ABN2QZE7</accession>
<proteinExistence type="predicted"/>
<organism evidence="7 8">
    <name type="scientific">Catenulispora subtropica</name>
    <dbReference type="NCBI Taxonomy" id="450798"/>
    <lineage>
        <taxon>Bacteria</taxon>
        <taxon>Bacillati</taxon>
        <taxon>Actinomycetota</taxon>
        <taxon>Actinomycetes</taxon>
        <taxon>Catenulisporales</taxon>
        <taxon>Catenulisporaceae</taxon>
        <taxon>Catenulispora</taxon>
    </lineage>
</organism>
<reference evidence="7 8" key="1">
    <citation type="journal article" date="2019" name="Int. J. Syst. Evol. Microbiol.">
        <title>The Global Catalogue of Microorganisms (GCM) 10K type strain sequencing project: providing services to taxonomists for standard genome sequencing and annotation.</title>
        <authorList>
            <consortium name="The Broad Institute Genomics Platform"/>
            <consortium name="The Broad Institute Genome Sequencing Center for Infectious Disease"/>
            <person name="Wu L."/>
            <person name="Ma J."/>
        </authorList>
    </citation>
    <scope>NUCLEOTIDE SEQUENCE [LARGE SCALE GENOMIC DNA]</scope>
    <source>
        <strain evidence="7 8">JCM 16013</strain>
    </source>
</reference>
<dbReference type="Proteomes" id="UP001499854">
    <property type="component" value="Unassembled WGS sequence"/>
</dbReference>
<feature type="active site" description="Nucleophile" evidence="4">
    <location>
        <position position="48"/>
    </location>
</feature>
<keyword evidence="1 4" id="KW-0378">Hydrolase</keyword>
<dbReference type="InterPro" id="IPR002641">
    <property type="entry name" value="PNPLA_dom"/>
</dbReference>
<dbReference type="InterPro" id="IPR050301">
    <property type="entry name" value="NTE"/>
</dbReference>
<evidence type="ECO:0000313" key="7">
    <source>
        <dbReference type="EMBL" id="GAA1960938.1"/>
    </source>
</evidence>
<feature type="short sequence motif" description="GXSXG" evidence="4">
    <location>
        <begin position="46"/>
        <end position="50"/>
    </location>
</feature>
<dbReference type="InterPro" id="IPR016035">
    <property type="entry name" value="Acyl_Trfase/lysoPLipase"/>
</dbReference>
<feature type="domain" description="PNPLA" evidence="6">
    <location>
        <begin position="10"/>
        <end position="223"/>
    </location>
</feature>
<dbReference type="Pfam" id="PF01734">
    <property type="entry name" value="Patatin"/>
    <property type="match status" value="1"/>
</dbReference>
<dbReference type="PANTHER" id="PTHR14226">
    <property type="entry name" value="NEUROPATHY TARGET ESTERASE/SWISS CHEESE D.MELANOGASTER"/>
    <property type="match status" value="1"/>
</dbReference>
<evidence type="ECO:0000256" key="1">
    <source>
        <dbReference type="ARBA" id="ARBA00022801"/>
    </source>
</evidence>
<dbReference type="PROSITE" id="PS51635">
    <property type="entry name" value="PNPLA"/>
    <property type="match status" value="1"/>
</dbReference>
<dbReference type="SUPFAM" id="SSF52151">
    <property type="entry name" value="FabD/lysophospholipase-like"/>
    <property type="match status" value="1"/>
</dbReference>
<dbReference type="PANTHER" id="PTHR14226:SF57">
    <property type="entry name" value="BLR7027 PROTEIN"/>
    <property type="match status" value="1"/>
</dbReference>
<evidence type="ECO:0000256" key="3">
    <source>
        <dbReference type="ARBA" id="ARBA00023098"/>
    </source>
</evidence>
<feature type="short sequence motif" description="GXGXXG" evidence="4">
    <location>
        <begin position="14"/>
        <end position="19"/>
    </location>
</feature>
<dbReference type="EMBL" id="BAAAQM010000006">
    <property type="protein sequence ID" value="GAA1960938.1"/>
    <property type="molecule type" value="Genomic_DNA"/>
</dbReference>
<keyword evidence="8" id="KW-1185">Reference proteome</keyword>
<keyword evidence="3 4" id="KW-0443">Lipid metabolism</keyword>
<protein>
    <submittedName>
        <fullName evidence="7">Patatin-like phospholipase family protein</fullName>
    </submittedName>
</protein>
<evidence type="ECO:0000256" key="2">
    <source>
        <dbReference type="ARBA" id="ARBA00022963"/>
    </source>
</evidence>
<feature type="active site" description="Proton acceptor" evidence="4">
    <location>
        <position position="210"/>
    </location>
</feature>
<feature type="transmembrane region" description="Helical" evidence="5">
    <location>
        <begin position="9"/>
        <end position="31"/>
    </location>
</feature>
<keyword evidence="5" id="KW-0472">Membrane</keyword>
<evidence type="ECO:0000259" key="6">
    <source>
        <dbReference type="PROSITE" id="PS51635"/>
    </source>
</evidence>
<evidence type="ECO:0000313" key="8">
    <source>
        <dbReference type="Proteomes" id="UP001499854"/>
    </source>
</evidence>
<keyword evidence="5" id="KW-1133">Transmembrane helix</keyword>
<evidence type="ECO:0000256" key="4">
    <source>
        <dbReference type="PROSITE-ProRule" id="PRU01161"/>
    </source>
</evidence>
<keyword evidence="5" id="KW-0812">Transmembrane</keyword>
<evidence type="ECO:0000256" key="5">
    <source>
        <dbReference type="SAM" id="Phobius"/>
    </source>
</evidence>
<dbReference type="RefSeq" id="WP_344656366.1">
    <property type="nucleotide sequence ID" value="NZ_BAAAQM010000006.1"/>
</dbReference>
<comment type="caution">
    <text evidence="7">The sequence shown here is derived from an EMBL/GenBank/DDBJ whole genome shotgun (WGS) entry which is preliminary data.</text>
</comment>
<keyword evidence="2 4" id="KW-0442">Lipid degradation</keyword>
<gene>
    <name evidence="7" type="ORF">GCM10009838_16840</name>
</gene>
<sequence>MASTAVRRGLVLGGGGMLGAAWMTGALTVLSEAVAWDPREAEMLVGTSAGAVLAALVGAGASPAHLHEHQLTGRISDGPLAGLEFDYATAAGGAHPERPRLRLGSGPLLARTARHPRSVPPTAVMAAALPPGRGSLGGVGDLVRTLPADGEGWSPHKALRVVALDFTTGERVVFGSPRATRTPLADAVTASCAIPGWFAPVVIDGRRYVDGGMWSATNVDVAAKVGFQELGEPPLDELYVLAPMAVRGYDGPPRTMLERAVRRYRRAVTRRMLAEVQRVRAEGTKVIVFCPTPEDIRAIGYNLMDGDRRPHVLETSFRTTLEQVEAQRTIL</sequence>